<dbReference type="Proteomes" id="UP000093510">
    <property type="component" value="Unassembled WGS sequence"/>
</dbReference>
<keyword evidence="1" id="KW-0175">Coiled coil</keyword>
<sequence length="294" mass="32762">MENQQNNSSLKAVIAVLAVLLVGSLVYIFKITSDADSVKTELTTTLTEKETVMKDLQELKATYDAAITENTSMSEELIKERDKVVNLIADLNKSKGDVASLSKYKKQFFALQNKMKVLMVENEGLKKENALVTSQRDSTVVVLGESKKYNEVLVGQNEELSRTVEKASKLTILNMKTAAYKMRSSGKQIETDKASRADVLKISFTIAENQVARSGDKTYYIQVIDAKNNVLGNKKTEDFGDTSLVYSFTTNVKYENKTVQVSEDLPGKEFAKGSYFVNVFDKSELVSKTSFTLK</sequence>
<feature type="coiled-coil region" evidence="1">
    <location>
        <begin position="49"/>
        <end position="76"/>
    </location>
</feature>
<comment type="caution">
    <text evidence="3">The sequence shown here is derived from an EMBL/GenBank/DDBJ whole genome shotgun (WGS) entry which is preliminary data.</text>
</comment>
<name>A0A1B9DYV0_9FLAO</name>
<proteinExistence type="predicted"/>
<keyword evidence="4" id="KW-1185">Reference proteome</keyword>
<dbReference type="AlphaFoldDB" id="A0A1B9DYV0"/>
<keyword evidence="2" id="KW-0472">Membrane</keyword>
<accession>A0A1B9DYV0</accession>
<protein>
    <recommendedName>
        <fullName evidence="5">Chromosome partitioning protein ParA</fullName>
    </recommendedName>
</protein>
<dbReference type="STRING" id="1763534.GCA_001831475_02293"/>
<feature type="transmembrane region" description="Helical" evidence="2">
    <location>
        <begin position="12"/>
        <end position="29"/>
    </location>
</feature>
<dbReference type="RefSeq" id="WP_066335652.1">
    <property type="nucleotide sequence ID" value="NZ_CP017688.1"/>
</dbReference>
<evidence type="ECO:0000256" key="2">
    <source>
        <dbReference type="SAM" id="Phobius"/>
    </source>
</evidence>
<evidence type="ECO:0000313" key="3">
    <source>
        <dbReference type="EMBL" id="OCB74858.1"/>
    </source>
</evidence>
<keyword evidence="2" id="KW-0812">Transmembrane</keyword>
<evidence type="ECO:0000313" key="4">
    <source>
        <dbReference type="Proteomes" id="UP000093510"/>
    </source>
</evidence>
<dbReference type="OrthoDB" id="1115172at2"/>
<organism evidence="3 4">
    <name type="scientific">Flavobacterium crassostreae</name>
    <dbReference type="NCBI Taxonomy" id="1763534"/>
    <lineage>
        <taxon>Bacteria</taxon>
        <taxon>Pseudomonadati</taxon>
        <taxon>Bacteroidota</taxon>
        <taxon>Flavobacteriia</taxon>
        <taxon>Flavobacteriales</taxon>
        <taxon>Flavobacteriaceae</taxon>
        <taxon>Flavobacterium</taxon>
    </lineage>
</organism>
<evidence type="ECO:0000256" key="1">
    <source>
        <dbReference type="SAM" id="Coils"/>
    </source>
</evidence>
<evidence type="ECO:0008006" key="5">
    <source>
        <dbReference type="Google" id="ProtNLM"/>
    </source>
</evidence>
<keyword evidence="2" id="KW-1133">Transmembrane helix</keyword>
<reference evidence="3 4" key="1">
    <citation type="submission" date="2016-03" db="EMBL/GenBank/DDBJ databases">
        <authorList>
            <person name="Ploux O."/>
        </authorList>
    </citation>
    <scope>NUCLEOTIDE SEQUENCE [LARGE SCALE GENOMIC DNA]</scope>
    <source>
        <strain evidence="3 4">LPB0076</strain>
    </source>
</reference>
<dbReference type="EMBL" id="LVEP01000036">
    <property type="protein sequence ID" value="OCB74858.1"/>
    <property type="molecule type" value="Genomic_DNA"/>
</dbReference>
<gene>
    <name evidence="3" type="ORF">LPBF_09615</name>
</gene>